<reference evidence="3" key="1">
    <citation type="submission" date="2021-01" db="EMBL/GenBank/DDBJ databases">
        <authorList>
            <person name="Corre E."/>
            <person name="Pelletier E."/>
            <person name="Niang G."/>
            <person name="Scheremetjew M."/>
            <person name="Finn R."/>
            <person name="Kale V."/>
            <person name="Holt S."/>
            <person name="Cochrane G."/>
            <person name="Meng A."/>
            <person name="Brown T."/>
            <person name="Cohen L."/>
        </authorList>
    </citation>
    <scope>NUCLEOTIDE SEQUENCE</scope>
    <source>
        <strain evidence="3">CCMP1510</strain>
    </source>
</reference>
<feature type="region of interest" description="Disordered" evidence="2">
    <location>
        <begin position="593"/>
        <end position="615"/>
    </location>
</feature>
<feature type="region of interest" description="Disordered" evidence="2">
    <location>
        <begin position="702"/>
        <end position="729"/>
    </location>
</feature>
<dbReference type="AlphaFoldDB" id="A0A7S3NN68"/>
<feature type="region of interest" description="Disordered" evidence="2">
    <location>
        <begin position="784"/>
        <end position="854"/>
    </location>
</feature>
<feature type="compositionally biased region" description="Polar residues" evidence="2">
    <location>
        <begin position="595"/>
        <end position="609"/>
    </location>
</feature>
<accession>A0A7S3NN68</accession>
<dbReference type="EMBL" id="HBIJ01018068">
    <property type="protein sequence ID" value="CAE0371151.1"/>
    <property type="molecule type" value="Transcribed_RNA"/>
</dbReference>
<gene>
    <name evidence="3" type="ORF">ALAG00032_LOCUS11933</name>
</gene>
<feature type="region of interest" description="Disordered" evidence="2">
    <location>
        <begin position="26"/>
        <end position="65"/>
    </location>
</feature>
<proteinExistence type="predicted"/>
<protein>
    <submittedName>
        <fullName evidence="3">Uncharacterized protein</fullName>
    </submittedName>
</protein>
<feature type="coiled-coil region" evidence="1">
    <location>
        <begin position="544"/>
        <end position="571"/>
    </location>
</feature>
<evidence type="ECO:0000256" key="2">
    <source>
        <dbReference type="SAM" id="MobiDB-lite"/>
    </source>
</evidence>
<name>A0A7S3NN68_9STRA</name>
<feature type="compositionally biased region" description="Acidic residues" evidence="2">
    <location>
        <begin position="784"/>
        <end position="807"/>
    </location>
</feature>
<feature type="compositionally biased region" description="Low complexity" evidence="2">
    <location>
        <begin position="32"/>
        <end position="50"/>
    </location>
</feature>
<sequence length="854" mass="96604">MDQEKWEKQLSSIIERTNANLTLLQRSRRRLPPSSLTSSGTISSSSPPSLQEERNSTGMHEVYSGSSEVKRRSNFFAESKQIDEDALYARLLARWEEEYQGERLYNLEEKLYEIEKRSQQAIATARSQETTVEALAKEIQSRRGALAKSNAWQADTEQWRHLIDKRLEKYHKRNEENDNLAEFIQNQGTLLWKAVPSDVISALEAKATSTVHATMASLARSLRAEFSIAAGKTEIIDSFASYDDDKEKLLESRLQAKLEAKLLEKQSKALGETRNEIFQMMPTILQRYEEHNPQQMTIDHTARKLLEGLQTTKDEIYSMHQKLETVERDLELQKSTQSRALEEAMLEFSAQSRTALTTATNAQERALDAALSAKQRAEKSEHEAIAIIEARHNDWQSEAAELRRASRRQDAQLERLIEGLSAAKIAARAYAEDAPGVKKAAQLGSKYDKLQTKFAQVNDRLTSVQGMNDHIQQRYGLRFNEIEKSISVFESFIKKKNEFDYEQRFQALTQRLDKFEEMFITHQQQYSSSKNSLSSKESLDDTIKNQLIALSQRYESLKDELENNLTEIRHSVTAQLEPLTIQITDTHNLARRALDNSSPHSPGDTSTILNGDADHSSRNIDGARLLALEDAVQDLGDTRDLRLQSLEQQIKLSAKMHNDLVESVQLLRRRVDAQHSESNITGLRDSAAIAAQRVGISSSAINTPAKNGEIPPSTPAYVHVPANEAEPPSKTSLFIQEAFLEADEYNDDDDDTIVKDMDRVATTAASAEYYAGNDIDHVDNNVNEEEYEEEEQTDDDDDDNNDDDSDFSAEAKPSTGVDDYLSRFRRRISSQGSLTPRTSSVRYSSSEDDEEDGS</sequence>
<organism evidence="3">
    <name type="scientific">Aureoumbra lagunensis</name>
    <dbReference type="NCBI Taxonomy" id="44058"/>
    <lineage>
        <taxon>Eukaryota</taxon>
        <taxon>Sar</taxon>
        <taxon>Stramenopiles</taxon>
        <taxon>Ochrophyta</taxon>
        <taxon>Pelagophyceae</taxon>
        <taxon>Pelagomonadales</taxon>
        <taxon>Aureoumbra</taxon>
    </lineage>
</organism>
<evidence type="ECO:0000313" key="3">
    <source>
        <dbReference type="EMBL" id="CAE0371151.1"/>
    </source>
</evidence>
<feature type="compositionally biased region" description="Polar residues" evidence="2">
    <location>
        <begin position="829"/>
        <end position="843"/>
    </location>
</feature>
<evidence type="ECO:0000256" key="1">
    <source>
        <dbReference type="SAM" id="Coils"/>
    </source>
</evidence>
<keyword evidence="1" id="KW-0175">Coiled coil</keyword>